<evidence type="ECO:0000256" key="2">
    <source>
        <dbReference type="PIRSR" id="PIRSR600888-3"/>
    </source>
</evidence>
<comment type="function">
    <text evidence="3">Catalyzes the epimerization of the C3' and C5'positions of dTDP-6-deoxy-D-xylo-4-hexulose, forming dTDP-6-deoxy-L-lyxo-4-hexulose.</text>
</comment>
<dbReference type="EMBL" id="BORR01000015">
    <property type="protein sequence ID" value="GIO38795.1"/>
    <property type="molecule type" value="Genomic_DNA"/>
</dbReference>
<dbReference type="GO" id="GO:0019305">
    <property type="term" value="P:dTDP-rhamnose biosynthetic process"/>
    <property type="evidence" value="ECO:0007669"/>
    <property type="project" value="UniProtKB-UniRule"/>
</dbReference>
<sequence length="188" mass="21828">MIIQPCKLQGVYEFILQPKQDHRGHFTRIYDQKIFQEHGLTGDWIQENRSFSAKKGTLRGLHLQHGIYAETKLVRVARGGIFDVFVDLRPGSPTYGQWDSILLTENNHRMVYIGKGFAHGFCTLTDDCEIVYKTDQPYAPEHEGGVIWNDESLRITWPILKPVISERDLSLPSLDEFKRIQQQKTKER</sequence>
<name>A0A919XYQ6_9BACL</name>
<dbReference type="Pfam" id="PF00908">
    <property type="entry name" value="dTDP_sugar_isom"/>
    <property type="match status" value="1"/>
</dbReference>
<dbReference type="PANTHER" id="PTHR21047">
    <property type="entry name" value="DTDP-6-DEOXY-D-GLUCOSE-3,5 EPIMERASE"/>
    <property type="match status" value="1"/>
</dbReference>
<feature type="active site" description="Proton donor" evidence="1">
    <location>
        <position position="132"/>
    </location>
</feature>
<dbReference type="Proteomes" id="UP000681162">
    <property type="component" value="Unassembled WGS sequence"/>
</dbReference>
<dbReference type="AlphaFoldDB" id="A0A919XYQ6"/>
<dbReference type="InterPro" id="IPR011051">
    <property type="entry name" value="RmlC_Cupin_sf"/>
</dbReference>
<feature type="active site" description="Proton acceptor" evidence="1">
    <location>
        <position position="62"/>
    </location>
</feature>
<protein>
    <recommendedName>
        <fullName evidence="3">dTDP-4-dehydrorhamnose 3,5-epimerase</fullName>
        <ecNumber evidence="3">5.1.3.13</ecNumber>
    </recommendedName>
    <alternativeName>
        <fullName evidence="3">Thymidine diphospho-4-keto-rhamnose 3,5-epimerase</fullName>
    </alternativeName>
</protein>
<dbReference type="PANTHER" id="PTHR21047:SF2">
    <property type="entry name" value="THYMIDINE DIPHOSPHO-4-KETO-RHAMNOSE 3,5-EPIMERASE"/>
    <property type="match status" value="1"/>
</dbReference>
<dbReference type="RefSeq" id="WP_212941223.1">
    <property type="nucleotide sequence ID" value="NZ_BORR01000015.1"/>
</dbReference>
<organism evidence="4 5">
    <name type="scientific">Paenibacillus antibioticophila</name>
    <dbReference type="NCBI Taxonomy" id="1274374"/>
    <lineage>
        <taxon>Bacteria</taxon>
        <taxon>Bacillati</taxon>
        <taxon>Bacillota</taxon>
        <taxon>Bacilli</taxon>
        <taxon>Bacillales</taxon>
        <taxon>Paenibacillaceae</taxon>
        <taxon>Paenibacillus</taxon>
    </lineage>
</organism>
<accession>A0A919XYQ6</accession>
<evidence type="ECO:0000256" key="3">
    <source>
        <dbReference type="RuleBase" id="RU364069"/>
    </source>
</evidence>
<comment type="pathway">
    <text evidence="3">Carbohydrate biosynthesis; dTDP-L-rhamnose biosynthesis.</text>
</comment>
<comment type="similarity">
    <text evidence="3">Belongs to the dTDP-4-dehydrorhamnose 3,5-epimerase family.</text>
</comment>
<comment type="subunit">
    <text evidence="3">Homodimer.</text>
</comment>
<evidence type="ECO:0000313" key="5">
    <source>
        <dbReference type="Proteomes" id="UP000681162"/>
    </source>
</evidence>
<dbReference type="GO" id="GO:0005829">
    <property type="term" value="C:cytosol"/>
    <property type="evidence" value="ECO:0007669"/>
    <property type="project" value="TreeGrafter"/>
</dbReference>
<dbReference type="NCBIfam" id="TIGR01221">
    <property type="entry name" value="rmlC"/>
    <property type="match status" value="1"/>
</dbReference>
<reference evidence="4 5" key="1">
    <citation type="submission" date="2021-03" db="EMBL/GenBank/DDBJ databases">
        <title>Antimicrobial resistance genes in bacteria isolated from Japanese honey, and their potential for conferring macrolide and lincosamide resistance in the American foulbrood pathogen Paenibacillus larvae.</title>
        <authorList>
            <person name="Okamoto M."/>
            <person name="Kumagai M."/>
            <person name="Kanamori H."/>
            <person name="Takamatsu D."/>
        </authorList>
    </citation>
    <scope>NUCLEOTIDE SEQUENCE [LARGE SCALE GENOMIC DNA]</scope>
    <source>
        <strain evidence="4 5">J41TS12</strain>
    </source>
</reference>
<gene>
    <name evidence="4" type="primary">rfbC</name>
    <name evidence="4" type="ORF">J41TS12_36560</name>
</gene>
<dbReference type="CDD" id="cd00438">
    <property type="entry name" value="cupin_RmlC"/>
    <property type="match status" value="1"/>
</dbReference>
<keyword evidence="3" id="KW-0413">Isomerase</keyword>
<feature type="site" description="Participates in a stacking interaction with the thymidine ring of dTDP-4-oxo-6-deoxyglucose" evidence="2">
    <location>
        <position position="138"/>
    </location>
</feature>
<dbReference type="InterPro" id="IPR000888">
    <property type="entry name" value="RmlC-like"/>
</dbReference>
<dbReference type="GO" id="GO:0008830">
    <property type="term" value="F:dTDP-4-dehydrorhamnose 3,5-epimerase activity"/>
    <property type="evidence" value="ECO:0007669"/>
    <property type="project" value="UniProtKB-UniRule"/>
</dbReference>
<keyword evidence="5" id="KW-1185">Reference proteome</keyword>
<comment type="caution">
    <text evidence="4">The sequence shown here is derived from an EMBL/GenBank/DDBJ whole genome shotgun (WGS) entry which is preliminary data.</text>
</comment>
<evidence type="ECO:0000313" key="4">
    <source>
        <dbReference type="EMBL" id="GIO38795.1"/>
    </source>
</evidence>
<evidence type="ECO:0000256" key="1">
    <source>
        <dbReference type="PIRSR" id="PIRSR600888-1"/>
    </source>
</evidence>
<dbReference type="SUPFAM" id="SSF51182">
    <property type="entry name" value="RmlC-like cupins"/>
    <property type="match status" value="1"/>
</dbReference>
<proteinExistence type="inferred from homology"/>
<dbReference type="InterPro" id="IPR014710">
    <property type="entry name" value="RmlC-like_jellyroll"/>
</dbReference>
<comment type="catalytic activity">
    <reaction evidence="3">
        <text>dTDP-4-dehydro-6-deoxy-alpha-D-glucose = dTDP-4-dehydro-beta-L-rhamnose</text>
        <dbReference type="Rhea" id="RHEA:16969"/>
        <dbReference type="ChEBI" id="CHEBI:57649"/>
        <dbReference type="ChEBI" id="CHEBI:62830"/>
        <dbReference type="EC" id="5.1.3.13"/>
    </reaction>
</comment>
<dbReference type="GO" id="GO:0000271">
    <property type="term" value="P:polysaccharide biosynthetic process"/>
    <property type="evidence" value="ECO:0007669"/>
    <property type="project" value="TreeGrafter"/>
</dbReference>
<dbReference type="EC" id="5.1.3.13" evidence="3"/>
<dbReference type="Gene3D" id="2.60.120.10">
    <property type="entry name" value="Jelly Rolls"/>
    <property type="match status" value="1"/>
</dbReference>